<dbReference type="InterPro" id="IPR033132">
    <property type="entry name" value="GH_1_N_CS"/>
</dbReference>
<sequence>MRILKVLLAAVLIQTVFSLECITGSLRQDKLQIGYQPITVEQCDTNVTACFSFYHNDGTHFTYKLGCDISGLCLTSNGCSLTADPGRQCCCDTSSCVYQNATQPLTFSLPSNFAFSTATAAYQIEGGAFADGKGPSIWDIYTRKPNKIRNNDTGDIACDSYNQWEKDIQNIKDLHINEYRFSISWTRVLPYGTNDVVNQKGVDYYNKILDALNSANINPVVTIFHWDLPQAFQERGGFLNPNIIELYGNYSRFLFQTFGSKVQKWVTINEPLSIVKYEYCGEAVIHAPGEFREHCDWMVYQAGHNILLCHSKAAEIYNNEFRATQNGQIGITISGTWMFPESASKDDTDACERGYQFDWGWWANPVFNGSADFLGVNYYRSLKARNRNSDEYTWFSGYKLALDSGIVTDYDPNWEIISWISVVPQGLRSLLNKFKTEYGNKPILITENGIMDTENDIGFQDNTRIRYLRGHLAAISQAINEDGVNVIGYTLWSLMDNFEWTDGYSTKFGIYSVDFNSPNRTRVAKASATFYKNIINSKIVPGFSTIGDE</sequence>
<protein>
    <submittedName>
        <fullName evidence="7">Beta-glucosidase</fullName>
    </submittedName>
</protein>
<dbReference type="InterPro" id="IPR017853">
    <property type="entry name" value="GH"/>
</dbReference>
<dbReference type="AlphaFoldDB" id="A0A914PD66"/>
<reference evidence="7" key="1">
    <citation type="submission" date="2022-11" db="UniProtKB">
        <authorList>
            <consortium name="WormBaseParasite"/>
        </authorList>
    </citation>
    <scope>IDENTIFICATION</scope>
</reference>
<dbReference type="PRINTS" id="PR00131">
    <property type="entry name" value="GLHYDRLASE1"/>
</dbReference>
<feature type="chain" id="PRO_5037436714" evidence="5">
    <location>
        <begin position="19"/>
        <end position="549"/>
    </location>
</feature>
<keyword evidence="6" id="KW-1185">Reference proteome</keyword>
<dbReference type="Gene3D" id="3.20.20.80">
    <property type="entry name" value="Glycosidases"/>
    <property type="match status" value="2"/>
</dbReference>
<dbReference type="PANTHER" id="PTHR10353">
    <property type="entry name" value="GLYCOSYL HYDROLASE"/>
    <property type="match status" value="1"/>
</dbReference>
<keyword evidence="5" id="KW-0732">Signal</keyword>
<feature type="signal peptide" evidence="5">
    <location>
        <begin position="1"/>
        <end position="18"/>
    </location>
</feature>
<dbReference type="PROSITE" id="PS00653">
    <property type="entry name" value="GLYCOSYL_HYDROL_F1_2"/>
    <property type="match status" value="1"/>
</dbReference>
<evidence type="ECO:0000256" key="1">
    <source>
        <dbReference type="ARBA" id="ARBA00010838"/>
    </source>
</evidence>
<keyword evidence="3" id="KW-0326">Glycosidase</keyword>
<dbReference type="InterPro" id="IPR001360">
    <property type="entry name" value="Glyco_hydro_1"/>
</dbReference>
<organism evidence="6 7">
    <name type="scientific">Panagrolaimus davidi</name>
    <dbReference type="NCBI Taxonomy" id="227884"/>
    <lineage>
        <taxon>Eukaryota</taxon>
        <taxon>Metazoa</taxon>
        <taxon>Ecdysozoa</taxon>
        <taxon>Nematoda</taxon>
        <taxon>Chromadorea</taxon>
        <taxon>Rhabditida</taxon>
        <taxon>Tylenchina</taxon>
        <taxon>Panagrolaimomorpha</taxon>
        <taxon>Panagrolaimoidea</taxon>
        <taxon>Panagrolaimidae</taxon>
        <taxon>Panagrolaimus</taxon>
    </lineage>
</organism>
<evidence type="ECO:0000313" key="6">
    <source>
        <dbReference type="Proteomes" id="UP000887578"/>
    </source>
</evidence>
<evidence type="ECO:0000256" key="2">
    <source>
        <dbReference type="ARBA" id="ARBA00022801"/>
    </source>
</evidence>
<evidence type="ECO:0000256" key="5">
    <source>
        <dbReference type="SAM" id="SignalP"/>
    </source>
</evidence>
<accession>A0A914PD66</accession>
<comment type="similarity">
    <text evidence="1 4">Belongs to the glycosyl hydrolase 1 family.</text>
</comment>
<evidence type="ECO:0000256" key="3">
    <source>
        <dbReference type="ARBA" id="ARBA00023295"/>
    </source>
</evidence>
<evidence type="ECO:0000256" key="4">
    <source>
        <dbReference type="RuleBase" id="RU003690"/>
    </source>
</evidence>
<dbReference type="GO" id="GO:0005975">
    <property type="term" value="P:carbohydrate metabolic process"/>
    <property type="evidence" value="ECO:0007669"/>
    <property type="project" value="InterPro"/>
</dbReference>
<name>A0A914PD66_9BILA</name>
<dbReference type="Pfam" id="PF00232">
    <property type="entry name" value="Glyco_hydro_1"/>
    <property type="match status" value="1"/>
</dbReference>
<evidence type="ECO:0000313" key="7">
    <source>
        <dbReference type="WBParaSite" id="PDA_v2.g161.t1"/>
    </source>
</evidence>
<dbReference type="Proteomes" id="UP000887578">
    <property type="component" value="Unplaced"/>
</dbReference>
<dbReference type="SUPFAM" id="SSF51445">
    <property type="entry name" value="(Trans)glycosidases"/>
    <property type="match status" value="1"/>
</dbReference>
<dbReference type="GO" id="GO:0008422">
    <property type="term" value="F:beta-glucosidase activity"/>
    <property type="evidence" value="ECO:0007669"/>
    <property type="project" value="TreeGrafter"/>
</dbReference>
<keyword evidence="2" id="KW-0378">Hydrolase</keyword>
<proteinExistence type="inferred from homology"/>
<dbReference type="WBParaSite" id="PDA_v2.g161.t1">
    <property type="protein sequence ID" value="PDA_v2.g161.t1"/>
    <property type="gene ID" value="PDA_v2.g161"/>
</dbReference>
<dbReference type="PANTHER" id="PTHR10353:SF36">
    <property type="entry name" value="LP05116P"/>
    <property type="match status" value="1"/>
</dbReference>